<keyword evidence="3 10" id="KW-0812">Transmembrane</keyword>
<dbReference type="GO" id="GO:0005886">
    <property type="term" value="C:plasma membrane"/>
    <property type="evidence" value="ECO:0007669"/>
    <property type="project" value="UniProtKB-SubCell"/>
</dbReference>
<evidence type="ECO:0000256" key="6">
    <source>
        <dbReference type="ARBA" id="ARBA00023303"/>
    </source>
</evidence>
<name>A0A7H0SSI7_9CORY</name>
<dbReference type="Pfam" id="PF02537">
    <property type="entry name" value="CRCB"/>
    <property type="match status" value="1"/>
</dbReference>
<comment type="similarity">
    <text evidence="7 10">Belongs to the fluoride channel Fluc/FEX (TC 1.A.43) family.</text>
</comment>
<keyword evidence="4 10" id="KW-1133">Transmembrane helix</keyword>
<dbReference type="EMBL" id="CP046884">
    <property type="protein sequence ID" value="QNQ91512.1"/>
    <property type="molecule type" value="Genomic_DNA"/>
</dbReference>
<protein>
    <recommendedName>
        <fullName evidence="10">Fluoride-specific ion channel</fullName>
    </recommendedName>
</protein>
<keyword evidence="6" id="KW-0407">Ion channel</keyword>
<feature type="transmembrane region" description="Helical" evidence="10">
    <location>
        <begin position="76"/>
        <end position="93"/>
    </location>
</feature>
<evidence type="ECO:0000256" key="9">
    <source>
        <dbReference type="ARBA" id="ARBA00049940"/>
    </source>
</evidence>
<keyword evidence="6" id="KW-0813">Transport</keyword>
<keyword evidence="5 10" id="KW-0472">Membrane</keyword>
<evidence type="ECO:0000256" key="10">
    <source>
        <dbReference type="RuleBase" id="RU004340"/>
    </source>
</evidence>
<reference evidence="11 12" key="1">
    <citation type="submission" date="2019-12" db="EMBL/GenBank/DDBJ databases">
        <title>Corynebacterium sp. nov., isolated from feces of the Anser Albifrons in China.</title>
        <authorList>
            <person name="Liu Q."/>
        </authorList>
    </citation>
    <scope>NUCLEOTIDE SEQUENCE [LARGE SCALE GENOMIC DNA]</scope>
    <source>
        <strain evidence="11 12">4H37-19</strain>
    </source>
</reference>
<evidence type="ECO:0000256" key="1">
    <source>
        <dbReference type="ARBA" id="ARBA00004651"/>
    </source>
</evidence>
<comment type="function">
    <text evidence="9">Fluoride-specific ion channel. Important for reducing fluoride concentration in the cell, thus reducing its toxicity.</text>
</comment>
<keyword evidence="6" id="KW-0406">Ion transport</keyword>
<evidence type="ECO:0000256" key="5">
    <source>
        <dbReference type="ARBA" id="ARBA00023136"/>
    </source>
</evidence>
<proteinExistence type="inferred from homology"/>
<dbReference type="InterPro" id="IPR003691">
    <property type="entry name" value="FluC"/>
</dbReference>
<keyword evidence="12" id="KW-1185">Reference proteome</keyword>
<dbReference type="KEGG" id="cpoy:GP475_09965"/>
<comment type="catalytic activity">
    <reaction evidence="8">
        <text>fluoride(in) = fluoride(out)</text>
        <dbReference type="Rhea" id="RHEA:76159"/>
        <dbReference type="ChEBI" id="CHEBI:17051"/>
    </reaction>
    <physiologicalReaction direction="left-to-right" evidence="8">
        <dbReference type="Rhea" id="RHEA:76160"/>
    </physiologicalReaction>
</comment>
<organism evidence="11 12">
    <name type="scientific">Corynebacterium poyangense</name>
    <dbReference type="NCBI Taxonomy" id="2684405"/>
    <lineage>
        <taxon>Bacteria</taxon>
        <taxon>Bacillati</taxon>
        <taxon>Actinomycetota</taxon>
        <taxon>Actinomycetes</taxon>
        <taxon>Mycobacteriales</taxon>
        <taxon>Corynebacteriaceae</taxon>
        <taxon>Corynebacterium</taxon>
    </lineage>
</organism>
<evidence type="ECO:0000313" key="12">
    <source>
        <dbReference type="Proteomes" id="UP000516320"/>
    </source>
</evidence>
<evidence type="ECO:0000256" key="2">
    <source>
        <dbReference type="ARBA" id="ARBA00022475"/>
    </source>
</evidence>
<dbReference type="RefSeq" id="WP_187975907.1">
    <property type="nucleotide sequence ID" value="NZ_CP046884.1"/>
</dbReference>
<feature type="transmembrane region" description="Helical" evidence="10">
    <location>
        <begin position="15"/>
        <end position="39"/>
    </location>
</feature>
<gene>
    <name evidence="11" type="ORF">GP475_09965</name>
</gene>
<sequence>MREGFLVSLGASLGAIARFLLTALFPASALTLVLINCLGSWAMGRFQPGPFLGTGFLGGFTSFSAFILLYQNDHGLWWMLITILGCMCSWLLGEKTR</sequence>
<evidence type="ECO:0000256" key="8">
    <source>
        <dbReference type="ARBA" id="ARBA00035585"/>
    </source>
</evidence>
<keyword evidence="2 10" id="KW-1003">Cell membrane</keyword>
<dbReference type="NCBIfam" id="NF001101">
    <property type="entry name" value="PRK00134.1"/>
    <property type="match status" value="1"/>
</dbReference>
<dbReference type="GO" id="GO:0034220">
    <property type="term" value="P:monoatomic ion transmembrane transport"/>
    <property type="evidence" value="ECO:0007669"/>
    <property type="project" value="UniProtKB-KW"/>
</dbReference>
<feature type="transmembrane region" description="Helical" evidence="10">
    <location>
        <begin position="51"/>
        <end position="70"/>
    </location>
</feature>
<evidence type="ECO:0000256" key="7">
    <source>
        <dbReference type="ARBA" id="ARBA00035120"/>
    </source>
</evidence>
<dbReference type="AlphaFoldDB" id="A0A7H0SSI7"/>
<evidence type="ECO:0000313" key="11">
    <source>
        <dbReference type="EMBL" id="QNQ91512.1"/>
    </source>
</evidence>
<comment type="subcellular location">
    <subcellularLocation>
        <location evidence="1">Cell membrane</location>
        <topology evidence="1">Multi-pass membrane protein</topology>
    </subcellularLocation>
</comment>
<accession>A0A7H0SSI7</accession>
<dbReference type="Proteomes" id="UP000516320">
    <property type="component" value="Chromosome"/>
</dbReference>
<evidence type="ECO:0000256" key="4">
    <source>
        <dbReference type="ARBA" id="ARBA00022989"/>
    </source>
</evidence>
<evidence type="ECO:0000256" key="3">
    <source>
        <dbReference type="ARBA" id="ARBA00022692"/>
    </source>
</evidence>